<comment type="caution">
    <text evidence="1">The sequence shown here is derived from an EMBL/GenBank/DDBJ whole genome shotgun (WGS) entry which is preliminary data.</text>
</comment>
<gene>
    <name evidence="1" type="ORF">BC351_40525</name>
</gene>
<organism evidence="1 2">
    <name type="scientific">Paenibacillus ferrarius</name>
    <dbReference type="NCBI Taxonomy" id="1469647"/>
    <lineage>
        <taxon>Bacteria</taxon>
        <taxon>Bacillati</taxon>
        <taxon>Bacillota</taxon>
        <taxon>Bacilli</taxon>
        <taxon>Bacillales</taxon>
        <taxon>Paenibacillaceae</taxon>
        <taxon>Paenibacillus</taxon>
    </lineage>
</organism>
<dbReference type="EMBL" id="MBTG01000070">
    <property type="protein sequence ID" value="OPH47007.1"/>
    <property type="molecule type" value="Genomic_DNA"/>
</dbReference>
<reference evidence="2" key="1">
    <citation type="submission" date="2016-07" db="EMBL/GenBank/DDBJ databases">
        <authorList>
            <person name="Florea S."/>
            <person name="Webb J.S."/>
            <person name="Jaromczyk J."/>
            <person name="Schardl C.L."/>
        </authorList>
    </citation>
    <scope>NUCLEOTIDE SEQUENCE [LARGE SCALE GENOMIC DNA]</scope>
    <source>
        <strain evidence="2">CY1</strain>
    </source>
</reference>
<protein>
    <submittedName>
        <fullName evidence="1">Uncharacterized protein</fullName>
    </submittedName>
</protein>
<evidence type="ECO:0000313" key="2">
    <source>
        <dbReference type="Proteomes" id="UP000190626"/>
    </source>
</evidence>
<evidence type="ECO:0000313" key="1">
    <source>
        <dbReference type="EMBL" id="OPH47007.1"/>
    </source>
</evidence>
<dbReference type="AlphaFoldDB" id="A0A1V4H735"/>
<accession>A0A1V4H735</accession>
<keyword evidence="2" id="KW-1185">Reference proteome</keyword>
<proteinExistence type="predicted"/>
<sequence>MKSLHFYFLKMMKMAPNTKIVTLIMLLLSFVSINLTRKIIAIKKKNQEKLSSLLPVEETITNITVNKDMRSSKPRRTRFLFLYGFVKIKASPLQFIRY</sequence>
<dbReference type="Proteomes" id="UP000190626">
    <property type="component" value="Unassembled WGS sequence"/>
</dbReference>
<name>A0A1V4H735_9BACL</name>